<proteinExistence type="predicted"/>
<feature type="transmembrane region" description="Helical" evidence="6">
    <location>
        <begin position="299"/>
        <end position="319"/>
    </location>
</feature>
<dbReference type="NCBIfam" id="TIGR02454">
    <property type="entry name" value="ECF_T_CbiQ"/>
    <property type="match status" value="1"/>
</dbReference>
<keyword evidence="2" id="KW-1003">Cell membrane</keyword>
<feature type="transmembrane region" description="Helical" evidence="6">
    <location>
        <begin position="170"/>
        <end position="191"/>
    </location>
</feature>
<dbReference type="Pfam" id="PF02361">
    <property type="entry name" value="CbiQ"/>
    <property type="match status" value="1"/>
</dbReference>
<name>A0A9X4H5L3_9FIRM</name>
<dbReference type="InterPro" id="IPR003339">
    <property type="entry name" value="ABC/ECF_trnsptr_transmembrane"/>
</dbReference>
<evidence type="ECO:0000256" key="3">
    <source>
        <dbReference type="ARBA" id="ARBA00022692"/>
    </source>
</evidence>
<evidence type="ECO:0000313" key="7">
    <source>
        <dbReference type="EMBL" id="MDF9408552.1"/>
    </source>
</evidence>
<organism evidence="7 8">
    <name type="scientific">Pelotomaculum isophthalicicum JI</name>
    <dbReference type="NCBI Taxonomy" id="947010"/>
    <lineage>
        <taxon>Bacteria</taxon>
        <taxon>Bacillati</taxon>
        <taxon>Bacillota</taxon>
        <taxon>Clostridia</taxon>
        <taxon>Eubacteriales</taxon>
        <taxon>Desulfotomaculaceae</taxon>
        <taxon>Pelotomaculum</taxon>
    </lineage>
</organism>
<gene>
    <name evidence="7" type="primary">cbiQ</name>
    <name evidence="7" type="ORF">L7E55_09300</name>
</gene>
<dbReference type="RefSeq" id="WP_277443881.1">
    <property type="nucleotide sequence ID" value="NZ_JAKOAV010000015.1"/>
</dbReference>
<comment type="subcellular location">
    <subcellularLocation>
        <location evidence="1">Cell membrane</location>
        <topology evidence="1">Multi-pass membrane protein</topology>
    </subcellularLocation>
</comment>
<dbReference type="CDD" id="cd16914">
    <property type="entry name" value="EcfT"/>
    <property type="match status" value="1"/>
</dbReference>
<dbReference type="GO" id="GO:0006824">
    <property type="term" value="P:cobalt ion transport"/>
    <property type="evidence" value="ECO:0007669"/>
    <property type="project" value="InterPro"/>
</dbReference>
<feature type="transmembrane region" description="Helical" evidence="6">
    <location>
        <begin position="117"/>
        <end position="137"/>
    </location>
</feature>
<sequence>MEKTTIPGWLLEKQEPFNGDSGGCACLRGKPGRRGFVEKTIESIAQVLRDEFFAGQIAGNHGLLQSIDPRVKALTTLLLIIAASLIRHPLTLIVMNLWVLLLAKVSRVPVKIFFKRVWLVVPLFTGIIVLPSIFNIVSPGDPLLTLFKSNHQIHIGSWTLPNTLTITRQGVHGALALILRVGASVSLALILTLTTRWNILLKALNMIFVPQIFISVLEMTYRYIYLLLQTAGEIFVARQSRTVGRASTKEQRRFIGGAMGTLWGKAYNVSEEVHAAMVSRGYTGKPKTLVAFKTRAMDWLWAAFIVLVSLFFLGGDRIVAR</sequence>
<feature type="transmembrane region" description="Helical" evidence="6">
    <location>
        <begin position="203"/>
        <end position="224"/>
    </location>
</feature>
<dbReference type="PANTHER" id="PTHR34857">
    <property type="entry name" value="SLL0384 PROTEIN"/>
    <property type="match status" value="1"/>
</dbReference>
<evidence type="ECO:0000256" key="6">
    <source>
        <dbReference type="SAM" id="Phobius"/>
    </source>
</evidence>
<dbReference type="GO" id="GO:0043190">
    <property type="term" value="C:ATP-binding cassette (ABC) transporter complex"/>
    <property type="evidence" value="ECO:0007669"/>
    <property type="project" value="InterPro"/>
</dbReference>
<keyword evidence="3 6" id="KW-0812">Transmembrane</keyword>
<dbReference type="InterPro" id="IPR051611">
    <property type="entry name" value="ECF_transporter_component"/>
</dbReference>
<keyword evidence="8" id="KW-1185">Reference proteome</keyword>
<evidence type="ECO:0000256" key="1">
    <source>
        <dbReference type="ARBA" id="ARBA00004651"/>
    </source>
</evidence>
<comment type="caution">
    <text evidence="7">The sequence shown here is derived from an EMBL/GenBank/DDBJ whole genome shotgun (WGS) entry which is preliminary data.</text>
</comment>
<accession>A0A9X4H5L3</accession>
<evidence type="ECO:0000256" key="4">
    <source>
        <dbReference type="ARBA" id="ARBA00022989"/>
    </source>
</evidence>
<keyword evidence="4 6" id="KW-1133">Transmembrane helix</keyword>
<dbReference type="Proteomes" id="UP001154312">
    <property type="component" value="Unassembled WGS sequence"/>
</dbReference>
<dbReference type="InterPro" id="IPR012809">
    <property type="entry name" value="ECF_CbiQ"/>
</dbReference>
<dbReference type="PANTHER" id="PTHR34857:SF2">
    <property type="entry name" value="SLL0384 PROTEIN"/>
    <property type="match status" value="1"/>
</dbReference>
<evidence type="ECO:0000256" key="5">
    <source>
        <dbReference type="ARBA" id="ARBA00023136"/>
    </source>
</evidence>
<keyword evidence="5 6" id="KW-0472">Membrane</keyword>
<evidence type="ECO:0000256" key="2">
    <source>
        <dbReference type="ARBA" id="ARBA00022475"/>
    </source>
</evidence>
<evidence type="ECO:0000313" key="8">
    <source>
        <dbReference type="Proteomes" id="UP001154312"/>
    </source>
</evidence>
<protein>
    <submittedName>
        <fullName evidence="7">Cobalt ECF transporter T component CbiQ</fullName>
    </submittedName>
</protein>
<dbReference type="EMBL" id="JAKOAV010000015">
    <property type="protein sequence ID" value="MDF9408552.1"/>
    <property type="molecule type" value="Genomic_DNA"/>
</dbReference>
<dbReference type="AlphaFoldDB" id="A0A9X4H5L3"/>
<feature type="transmembrane region" description="Helical" evidence="6">
    <location>
        <begin position="77"/>
        <end position="105"/>
    </location>
</feature>
<reference evidence="7" key="1">
    <citation type="submission" date="2022-02" db="EMBL/GenBank/DDBJ databases">
        <authorList>
            <person name="Leng L."/>
        </authorList>
    </citation>
    <scope>NUCLEOTIDE SEQUENCE</scope>
    <source>
        <strain evidence="7">JI</strain>
    </source>
</reference>